<evidence type="ECO:0000313" key="2">
    <source>
        <dbReference type="Proteomes" id="UP001183777"/>
    </source>
</evidence>
<reference evidence="2" key="1">
    <citation type="submission" date="2023-07" db="EMBL/GenBank/DDBJ databases">
        <title>30 novel species of actinomycetes from the DSMZ collection.</title>
        <authorList>
            <person name="Nouioui I."/>
        </authorList>
    </citation>
    <scope>NUCLEOTIDE SEQUENCE [LARGE SCALE GENOMIC DNA]</scope>
    <source>
        <strain evidence="2">DSM 41770</strain>
    </source>
</reference>
<evidence type="ECO:0000313" key="1">
    <source>
        <dbReference type="EMBL" id="MDT0427119.1"/>
    </source>
</evidence>
<comment type="caution">
    <text evidence="1">The sequence shown here is derived from an EMBL/GenBank/DDBJ whole genome shotgun (WGS) entry which is preliminary data.</text>
</comment>
<dbReference type="EMBL" id="JAVREX010000002">
    <property type="protein sequence ID" value="MDT0427119.1"/>
    <property type="molecule type" value="Genomic_DNA"/>
</dbReference>
<name>A0ABU2REA5_9ACTN</name>
<proteinExistence type="predicted"/>
<dbReference type="Proteomes" id="UP001183777">
    <property type="component" value="Unassembled WGS sequence"/>
</dbReference>
<sequence length="66" mass="7849">MPSDEEITRVRRLVRRLKEDLDDLTDDDRLKIQEAVTLVRRSRQVVSLGMPRIRQPLPDIRPERTV</sequence>
<dbReference type="RefSeq" id="WP_233520687.1">
    <property type="nucleotide sequence ID" value="NZ_JAVREX010000002.1"/>
</dbReference>
<gene>
    <name evidence="1" type="ORF">RM649_05580</name>
</gene>
<protein>
    <submittedName>
        <fullName evidence="1">Uncharacterized protein</fullName>
    </submittedName>
</protein>
<keyword evidence="2" id="KW-1185">Reference proteome</keyword>
<accession>A0ABU2REA5</accession>
<organism evidence="1 2">
    <name type="scientific">Streptomyces salyersiae</name>
    <dbReference type="NCBI Taxonomy" id="3075530"/>
    <lineage>
        <taxon>Bacteria</taxon>
        <taxon>Bacillati</taxon>
        <taxon>Actinomycetota</taxon>
        <taxon>Actinomycetes</taxon>
        <taxon>Kitasatosporales</taxon>
        <taxon>Streptomycetaceae</taxon>
        <taxon>Streptomyces</taxon>
    </lineage>
</organism>